<comment type="similarity">
    <text evidence="1">Belongs to the pseudouridine synthase RsuA family.</text>
</comment>
<dbReference type="STRING" id="29554.MCAN360_0337"/>
<dbReference type="OrthoDB" id="9807213at2"/>
<accession>A0A077LBM7</accession>
<dbReference type="InterPro" id="IPR020103">
    <property type="entry name" value="PsdUridine_synth_cat_dom_sf"/>
</dbReference>
<dbReference type="PANTHER" id="PTHR47683">
    <property type="entry name" value="PSEUDOURIDINE SYNTHASE FAMILY PROTEIN-RELATED"/>
    <property type="match status" value="1"/>
</dbReference>
<dbReference type="PROSITE" id="PS50889">
    <property type="entry name" value="S4"/>
    <property type="match status" value="1"/>
</dbReference>
<dbReference type="KEGG" id="mcan:MCAN360_0337"/>
<organism evidence="6 7">
    <name type="scientific">Metamycoplasma canadense</name>
    <dbReference type="NCBI Taxonomy" id="29554"/>
    <lineage>
        <taxon>Bacteria</taxon>
        <taxon>Bacillati</taxon>
        <taxon>Mycoplasmatota</taxon>
        <taxon>Mycoplasmoidales</taxon>
        <taxon>Metamycoplasmataceae</taxon>
        <taxon>Metamycoplasma</taxon>
    </lineage>
</organism>
<dbReference type="Gene3D" id="3.10.290.10">
    <property type="entry name" value="RNA-binding S4 domain"/>
    <property type="match status" value="1"/>
</dbReference>
<dbReference type="InterPro" id="IPR042092">
    <property type="entry name" value="PsdUridine_s_RsuA/RluB/E/F_cat"/>
</dbReference>
<name>A0A077LBM7_9BACT</name>
<keyword evidence="3" id="KW-0413">Isomerase</keyword>
<dbReference type="Pfam" id="PF00849">
    <property type="entry name" value="PseudoU_synth_2"/>
    <property type="match status" value="1"/>
</dbReference>
<evidence type="ECO:0000256" key="3">
    <source>
        <dbReference type="ARBA" id="ARBA00023235"/>
    </source>
</evidence>
<dbReference type="GO" id="GO:0006364">
    <property type="term" value="P:rRNA processing"/>
    <property type="evidence" value="ECO:0007669"/>
    <property type="project" value="UniProtKB-ARBA"/>
</dbReference>
<dbReference type="GO" id="GO:0003723">
    <property type="term" value="F:RNA binding"/>
    <property type="evidence" value="ECO:0007669"/>
    <property type="project" value="UniProtKB-KW"/>
</dbReference>
<dbReference type="PANTHER" id="PTHR47683:SF4">
    <property type="entry name" value="PSEUDOURIDINE SYNTHASE"/>
    <property type="match status" value="1"/>
</dbReference>
<dbReference type="AlphaFoldDB" id="A0A077LBM7"/>
<evidence type="ECO:0000256" key="4">
    <source>
        <dbReference type="PROSITE-ProRule" id="PRU00182"/>
    </source>
</evidence>
<evidence type="ECO:0000256" key="1">
    <source>
        <dbReference type="ARBA" id="ARBA00008348"/>
    </source>
</evidence>
<dbReference type="GO" id="GO:0009982">
    <property type="term" value="F:pseudouridine synthase activity"/>
    <property type="evidence" value="ECO:0007669"/>
    <property type="project" value="InterPro"/>
</dbReference>
<dbReference type="InterPro" id="IPR036986">
    <property type="entry name" value="S4_RNA-bd_sf"/>
</dbReference>
<dbReference type="InterPro" id="IPR006145">
    <property type="entry name" value="PsdUridine_synth_RsuA/RluA"/>
</dbReference>
<dbReference type="Gene3D" id="3.30.70.1560">
    <property type="entry name" value="Alpha-L RNA-binding motif"/>
    <property type="match status" value="1"/>
</dbReference>
<evidence type="ECO:0000313" key="7">
    <source>
        <dbReference type="Proteomes" id="UP000031641"/>
    </source>
</evidence>
<keyword evidence="2 4" id="KW-0694">RNA-binding</keyword>
<dbReference type="InterPro" id="IPR020094">
    <property type="entry name" value="TruA/RsuA/RluB/E/F_N"/>
</dbReference>
<dbReference type="Gene3D" id="3.30.70.580">
    <property type="entry name" value="Pseudouridine synthase I, catalytic domain, N-terminal subdomain"/>
    <property type="match status" value="1"/>
</dbReference>
<keyword evidence="7" id="KW-1185">Reference proteome</keyword>
<protein>
    <submittedName>
        <fullName evidence="6">16S rRNA uridine-516 pseudouridylate synthase</fullName>
    </submittedName>
</protein>
<dbReference type="InterPro" id="IPR018496">
    <property type="entry name" value="PsdUridine_synth_RsuA/RluB_CS"/>
</dbReference>
<proteinExistence type="inferred from homology"/>
<dbReference type="SUPFAM" id="SSF55120">
    <property type="entry name" value="Pseudouridine synthase"/>
    <property type="match status" value="1"/>
</dbReference>
<dbReference type="EMBL" id="AP014631">
    <property type="protein sequence ID" value="BAP39529.1"/>
    <property type="molecule type" value="Genomic_DNA"/>
</dbReference>
<dbReference type="InterPro" id="IPR050343">
    <property type="entry name" value="RsuA_PseudoU_synthase"/>
</dbReference>
<evidence type="ECO:0000256" key="2">
    <source>
        <dbReference type="ARBA" id="ARBA00022884"/>
    </source>
</evidence>
<feature type="domain" description="Pseudouridine synthase RsuA/RluA-like" evidence="5">
    <location>
        <begin position="62"/>
        <end position="190"/>
    </location>
</feature>
<dbReference type="Proteomes" id="UP000031641">
    <property type="component" value="Chromosome"/>
</dbReference>
<dbReference type="PROSITE" id="PS01149">
    <property type="entry name" value="PSI_RSU"/>
    <property type="match status" value="1"/>
</dbReference>
<dbReference type="HOGENOM" id="CLU_024979_1_2_14"/>
<gene>
    <name evidence="6" type="primary">rsuA</name>
    <name evidence="6" type="ORF">MCAN360_0337</name>
</gene>
<evidence type="ECO:0000259" key="5">
    <source>
        <dbReference type="Pfam" id="PF00849"/>
    </source>
</evidence>
<dbReference type="GO" id="GO:0001522">
    <property type="term" value="P:pseudouridine synthesis"/>
    <property type="evidence" value="ECO:0007669"/>
    <property type="project" value="InterPro"/>
</dbReference>
<evidence type="ECO:0000313" key="6">
    <source>
        <dbReference type="EMBL" id="BAP39529.1"/>
    </source>
</evidence>
<reference evidence="7" key="1">
    <citation type="journal article" date="2014" name="Genome Announc.">
        <title>Complete Genome Sequence of Mycoplasma canadense Strain HAZ 360_1 from Bovine Mastitic Milk in Japan.</title>
        <authorList>
            <person name="Hata E."/>
        </authorList>
    </citation>
    <scope>NUCLEOTIDE SEQUENCE [LARGE SCALE GENOMIC DNA]</scope>
    <source>
        <strain evidence="7">HAZ360_1</strain>
    </source>
</reference>
<dbReference type="GO" id="GO:0140098">
    <property type="term" value="F:catalytic activity, acting on RNA"/>
    <property type="evidence" value="ECO:0007669"/>
    <property type="project" value="UniProtKB-ARBA"/>
</dbReference>
<dbReference type="CDD" id="cd00165">
    <property type="entry name" value="S4"/>
    <property type="match status" value="1"/>
</dbReference>
<sequence length="232" mass="27384">MKIRIEKIIANFLNISRNDCKKVLKEGRVSVNSQIITKPILVDYNADLIEIDFQKVDYKEKQYFIFNKPSGFITANFDNNYQTIFDIINLNPKNFFAYGRLDKDTEGLLIISNDGKLGHQIMNSKKDIAKKYYFEINKNFDDKIKNHYPKPILISNNYLVKKYKFEFITPNSGFLTIYEGKFHQIKEMLNFFNFEVTYLKRVSIGNLKLDKNLKIGEIKEVSYQEILQIINK</sequence>
<dbReference type="RefSeq" id="WP_084111371.1">
    <property type="nucleotide sequence ID" value="NZ_AP014631.1"/>
</dbReference>
<dbReference type="SUPFAM" id="SSF55174">
    <property type="entry name" value="Alpha-L RNA-binding motif"/>
    <property type="match status" value="1"/>
</dbReference>